<name>A0A7W8D1B4_9FIRM</name>
<keyword evidence="4 7" id="KW-0573">Peptidoglycan synthesis</keyword>
<dbReference type="GO" id="GO:0009252">
    <property type="term" value="P:peptidoglycan biosynthetic process"/>
    <property type="evidence" value="ECO:0007669"/>
    <property type="project" value="UniProtKB-UniRule"/>
</dbReference>
<dbReference type="Proteomes" id="UP000521313">
    <property type="component" value="Unassembled WGS sequence"/>
</dbReference>
<keyword evidence="5 7" id="KW-0413">Isomerase</keyword>
<dbReference type="HAMAP" id="MF_00258">
    <property type="entry name" value="Glu_racemase"/>
    <property type="match status" value="1"/>
</dbReference>
<feature type="binding site" evidence="7">
    <location>
        <begin position="191"/>
        <end position="192"/>
    </location>
    <ligand>
        <name>substrate</name>
    </ligand>
</feature>
<dbReference type="RefSeq" id="WP_244957056.1">
    <property type="nucleotide sequence ID" value="NZ_JACHHD010000014.1"/>
</dbReference>
<evidence type="ECO:0000256" key="3">
    <source>
        <dbReference type="ARBA" id="ARBA00022960"/>
    </source>
</evidence>
<reference evidence="8 9" key="1">
    <citation type="submission" date="2020-08" db="EMBL/GenBank/DDBJ databases">
        <title>Genomic Encyclopedia of Type Strains, Phase IV (KMG-IV): sequencing the most valuable type-strain genomes for metagenomic binning, comparative biology and taxonomic classification.</title>
        <authorList>
            <person name="Goeker M."/>
        </authorList>
    </citation>
    <scope>NUCLEOTIDE SEQUENCE [LARGE SCALE GENOMIC DNA]</scope>
    <source>
        <strain evidence="8 9">DSM 26963</strain>
    </source>
</reference>
<accession>A0A7W8D1B4</accession>
<dbReference type="PROSITE" id="PS00923">
    <property type="entry name" value="ASP_GLU_RACEMASE_1"/>
    <property type="match status" value="1"/>
</dbReference>
<feature type="binding site" evidence="7">
    <location>
        <begin position="48"/>
        <end position="49"/>
    </location>
    <ligand>
        <name>substrate</name>
    </ligand>
</feature>
<dbReference type="GO" id="GO:0008360">
    <property type="term" value="P:regulation of cell shape"/>
    <property type="evidence" value="ECO:0007669"/>
    <property type="project" value="UniProtKB-KW"/>
</dbReference>
<keyword evidence="6 7" id="KW-0961">Cell wall biogenesis/degradation</keyword>
<evidence type="ECO:0000256" key="2">
    <source>
        <dbReference type="ARBA" id="ARBA00013090"/>
    </source>
</evidence>
<feature type="binding site" evidence="7">
    <location>
        <begin position="80"/>
        <end position="81"/>
    </location>
    <ligand>
        <name>substrate</name>
    </ligand>
</feature>
<feature type="active site" description="Proton donor/acceptor" evidence="7">
    <location>
        <position position="79"/>
    </location>
</feature>
<dbReference type="SUPFAM" id="SSF53681">
    <property type="entry name" value="Aspartate/glutamate racemase"/>
    <property type="match status" value="2"/>
</dbReference>
<dbReference type="PANTHER" id="PTHR21198">
    <property type="entry name" value="GLUTAMATE RACEMASE"/>
    <property type="match status" value="1"/>
</dbReference>
<dbReference type="InterPro" id="IPR018187">
    <property type="entry name" value="Asp/Glu_racemase_AS_1"/>
</dbReference>
<dbReference type="Gene3D" id="3.40.50.1860">
    <property type="match status" value="2"/>
</dbReference>
<dbReference type="NCBIfam" id="TIGR00067">
    <property type="entry name" value="glut_race"/>
    <property type="match status" value="1"/>
</dbReference>
<proteinExistence type="inferred from homology"/>
<dbReference type="Pfam" id="PF01177">
    <property type="entry name" value="Asp_Glu_race"/>
    <property type="match status" value="1"/>
</dbReference>
<comment type="function">
    <text evidence="7">Provides the (R)-glutamate required for cell wall biosynthesis.</text>
</comment>
<evidence type="ECO:0000313" key="8">
    <source>
        <dbReference type="EMBL" id="MBB5185398.1"/>
    </source>
</evidence>
<evidence type="ECO:0000256" key="7">
    <source>
        <dbReference type="HAMAP-Rule" id="MF_00258"/>
    </source>
</evidence>
<dbReference type="EC" id="5.1.1.3" evidence="2 7"/>
<dbReference type="EMBL" id="JACHHD010000014">
    <property type="protein sequence ID" value="MBB5185398.1"/>
    <property type="molecule type" value="Genomic_DNA"/>
</dbReference>
<keyword evidence="3 7" id="KW-0133">Cell shape</keyword>
<evidence type="ECO:0000256" key="5">
    <source>
        <dbReference type="ARBA" id="ARBA00023235"/>
    </source>
</evidence>
<sequence>MKEMNLFKENPIGVFDSGLGGISVLHTIQNLMPKEDLIYFGDSKYNPYGTKTKSEITKRCIEICDHLMERGCKAIVIACNTATSACVPLLRERYPVDIIGMEPALKVACSLGENQTVAVWATHFTLVEEKFAHLMERFDQEHRIVKVACPKLVQLVEEDRLDQKETIQKVLQGYIEQGPMDSLNSIVLGCTHFVFFKEQLQSILPASVSLVDGNLGTAMHLQELLKEKELLNEHGGSLILFENTLEEKIELSKRLFQKIGGML</sequence>
<protein>
    <recommendedName>
        <fullName evidence="2 7">Glutamate racemase</fullName>
        <ecNumber evidence="2 7">5.1.1.3</ecNumber>
    </recommendedName>
</protein>
<feature type="active site" description="Proton donor/acceptor" evidence="7">
    <location>
        <position position="190"/>
    </location>
</feature>
<comment type="caution">
    <text evidence="8">The sequence shown here is derived from an EMBL/GenBank/DDBJ whole genome shotgun (WGS) entry which is preliminary data.</text>
</comment>
<dbReference type="InterPro" id="IPR001920">
    <property type="entry name" value="Asp/Glu_race"/>
</dbReference>
<evidence type="ECO:0000256" key="1">
    <source>
        <dbReference type="ARBA" id="ARBA00001602"/>
    </source>
</evidence>
<dbReference type="UniPathway" id="UPA00219"/>
<dbReference type="GO" id="GO:0071555">
    <property type="term" value="P:cell wall organization"/>
    <property type="evidence" value="ECO:0007669"/>
    <property type="project" value="UniProtKB-KW"/>
</dbReference>
<gene>
    <name evidence="7" type="primary">murI</name>
    <name evidence="8" type="ORF">HNQ43_001452</name>
</gene>
<evidence type="ECO:0000256" key="4">
    <source>
        <dbReference type="ARBA" id="ARBA00022984"/>
    </source>
</evidence>
<dbReference type="GO" id="GO:0008881">
    <property type="term" value="F:glutamate racemase activity"/>
    <property type="evidence" value="ECO:0007669"/>
    <property type="project" value="UniProtKB-UniRule"/>
</dbReference>
<dbReference type="InterPro" id="IPR004391">
    <property type="entry name" value="Glu_race"/>
</dbReference>
<comment type="catalytic activity">
    <reaction evidence="1 7">
        <text>L-glutamate = D-glutamate</text>
        <dbReference type="Rhea" id="RHEA:12813"/>
        <dbReference type="ChEBI" id="CHEBI:29985"/>
        <dbReference type="ChEBI" id="CHEBI:29986"/>
        <dbReference type="EC" id="5.1.1.3"/>
    </reaction>
</comment>
<dbReference type="PANTHER" id="PTHR21198:SF3">
    <property type="entry name" value="GLUTAMATE RACEMASE"/>
    <property type="match status" value="1"/>
</dbReference>
<comment type="pathway">
    <text evidence="7">Cell wall biogenesis; peptidoglycan biosynthesis.</text>
</comment>
<organism evidence="8 9">
    <name type="scientific">Faecalicoccus acidiformans</name>
    <dbReference type="NCBI Taxonomy" id="915173"/>
    <lineage>
        <taxon>Bacteria</taxon>
        <taxon>Bacillati</taxon>
        <taxon>Bacillota</taxon>
        <taxon>Erysipelotrichia</taxon>
        <taxon>Erysipelotrichales</taxon>
        <taxon>Erysipelotrichaceae</taxon>
        <taxon>Faecalicoccus</taxon>
    </lineage>
</organism>
<comment type="similarity">
    <text evidence="7">Belongs to the aspartate/glutamate racemases family.</text>
</comment>
<evidence type="ECO:0000256" key="6">
    <source>
        <dbReference type="ARBA" id="ARBA00023316"/>
    </source>
</evidence>
<evidence type="ECO:0000313" key="9">
    <source>
        <dbReference type="Proteomes" id="UP000521313"/>
    </source>
</evidence>
<feature type="binding site" evidence="7">
    <location>
        <begin position="16"/>
        <end position="17"/>
    </location>
    <ligand>
        <name>substrate</name>
    </ligand>
</feature>
<dbReference type="InterPro" id="IPR015942">
    <property type="entry name" value="Asp/Glu/hydantoin_racemase"/>
</dbReference>
<dbReference type="AlphaFoldDB" id="A0A7W8D1B4"/>